<comment type="caution">
    <text evidence="2">The sequence shown here is derived from an EMBL/GenBank/DDBJ whole genome shotgun (WGS) entry which is preliminary data.</text>
</comment>
<gene>
    <name evidence="2" type="ORF">PC113_g22971</name>
    <name evidence="3" type="ORF">PC117_g25576</name>
</gene>
<dbReference type="Proteomes" id="UP000735874">
    <property type="component" value="Unassembled WGS sequence"/>
</dbReference>
<name>A0A8T0Y3M9_9STRA</name>
<dbReference type="AlphaFoldDB" id="A0A8T0Y3M9"/>
<accession>A0A8T0Y3M9</accession>
<evidence type="ECO:0000313" key="3">
    <source>
        <dbReference type="EMBL" id="KAG2885548.1"/>
    </source>
</evidence>
<evidence type="ECO:0008006" key="5">
    <source>
        <dbReference type="Google" id="ProtNLM"/>
    </source>
</evidence>
<dbReference type="VEuPathDB" id="FungiDB:PC110_g23131"/>
<feature type="region of interest" description="Disordered" evidence="1">
    <location>
        <begin position="1"/>
        <end position="91"/>
    </location>
</feature>
<protein>
    <recommendedName>
        <fullName evidence="5">Retrotransposon gag domain-containing protein</fullName>
    </recommendedName>
</protein>
<feature type="compositionally biased region" description="Basic and acidic residues" evidence="1">
    <location>
        <begin position="59"/>
        <end position="69"/>
    </location>
</feature>
<organism evidence="2 4">
    <name type="scientific">Phytophthora cactorum</name>
    <dbReference type="NCBI Taxonomy" id="29920"/>
    <lineage>
        <taxon>Eukaryota</taxon>
        <taxon>Sar</taxon>
        <taxon>Stramenopiles</taxon>
        <taxon>Oomycota</taxon>
        <taxon>Peronosporomycetes</taxon>
        <taxon>Peronosporales</taxon>
        <taxon>Peronosporaceae</taxon>
        <taxon>Phytophthora</taxon>
    </lineage>
</organism>
<dbReference type="EMBL" id="RCMK01002024">
    <property type="protein sequence ID" value="KAG2885548.1"/>
    <property type="molecule type" value="Genomic_DNA"/>
</dbReference>
<dbReference type="Proteomes" id="UP000736787">
    <property type="component" value="Unassembled WGS sequence"/>
</dbReference>
<dbReference type="EMBL" id="RCMG01001929">
    <property type="protein sequence ID" value="KAG2817490.1"/>
    <property type="molecule type" value="Genomic_DNA"/>
</dbReference>
<dbReference type="VEuPathDB" id="FungiDB:PC110_g23783"/>
<evidence type="ECO:0000313" key="2">
    <source>
        <dbReference type="EMBL" id="KAG2817490.1"/>
    </source>
</evidence>
<proteinExistence type="predicted"/>
<evidence type="ECO:0000313" key="4">
    <source>
        <dbReference type="Proteomes" id="UP000735874"/>
    </source>
</evidence>
<reference evidence="2" key="1">
    <citation type="submission" date="2018-10" db="EMBL/GenBank/DDBJ databases">
        <title>Effector identification in a new, highly contiguous assembly of the strawberry crown rot pathogen Phytophthora cactorum.</title>
        <authorList>
            <person name="Armitage A.D."/>
            <person name="Nellist C.F."/>
            <person name="Bates H."/>
            <person name="Vickerstaff R.J."/>
            <person name="Harrison R.J."/>
        </authorList>
    </citation>
    <scope>NUCLEOTIDE SEQUENCE</scope>
    <source>
        <strain evidence="2">15-7</strain>
        <strain evidence="3">4040</strain>
    </source>
</reference>
<sequence>MATLEEDPSKVPLPPTPTRLERTPSANRRADRDAFGTADASPYLQDSHMMTPHSTSRMRRMDVEDEGSRGRRGRRQGTSFQKCDDDGLLPPTYEDPQAELTRQMREIAALDDSDPTPRIEMASHRPLDRINPFSGSRNTSENSMQWLRTFAYEMTGTHTEVDKWCIPFELSLRDGAIHWFRQLPKKTKCTWKLLSNAIIRYYCSQFTQTALSHY</sequence>
<evidence type="ECO:0000256" key="1">
    <source>
        <dbReference type="SAM" id="MobiDB-lite"/>
    </source>
</evidence>